<dbReference type="Proteomes" id="UP000265520">
    <property type="component" value="Unassembled WGS sequence"/>
</dbReference>
<accession>A0A392SSL2</accession>
<sequence length="53" mass="5719">VLKSNVDDPRLQPRDDPTVVSESMVPRRVRTAPCIESLPSKCGQVAGPVEQCG</sequence>
<feature type="non-terminal residue" evidence="1">
    <location>
        <position position="1"/>
    </location>
</feature>
<name>A0A392SSL2_9FABA</name>
<dbReference type="EMBL" id="LXQA010428423">
    <property type="protein sequence ID" value="MCI51204.1"/>
    <property type="molecule type" value="Genomic_DNA"/>
</dbReference>
<evidence type="ECO:0000313" key="2">
    <source>
        <dbReference type="Proteomes" id="UP000265520"/>
    </source>
</evidence>
<dbReference type="AlphaFoldDB" id="A0A392SSL2"/>
<proteinExistence type="predicted"/>
<keyword evidence="2" id="KW-1185">Reference proteome</keyword>
<protein>
    <submittedName>
        <fullName evidence="1">Uncharacterized protein</fullName>
    </submittedName>
</protein>
<organism evidence="1 2">
    <name type="scientific">Trifolium medium</name>
    <dbReference type="NCBI Taxonomy" id="97028"/>
    <lineage>
        <taxon>Eukaryota</taxon>
        <taxon>Viridiplantae</taxon>
        <taxon>Streptophyta</taxon>
        <taxon>Embryophyta</taxon>
        <taxon>Tracheophyta</taxon>
        <taxon>Spermatophyta</taxon>
        <taxon>Magnoliopsida</taxon>
        <taxon>eudicotyledons</taxon>
        <taxon>Gunneridae</taxon>
        <taxon>Pentapetalae</taxon>
        <taxon>rosids</taxon>
        <taxon>fabids</taxon>
        <taxon>Fabales</taxon>
        <taxon>Fabaceae</taxon>
        <taxon>Papilionoideae</taxon>
        <taxon>50 kb inversion clade</taxon>
        <taxon>NPAAA clade</taxon>
        <taxon>Hologalegina</taxon>
        <taxon>IRL clade</taxon>
        <taxon>Trifolieae</taxon>
        <taxon>Trifolium</taxon>
    </lineage>
</organism>
<comment type="caution">
    <text evidence="1">The sequence shown here is derived from an EMBL/GenBank/DDBJ whole genome shotgun (WGS) entry which is preliminary data.</text>
</comment>
<evidence type="ECO:0000313" key="1">
    <source>
        <dbReference type="EMBL" id="MCI51204.1"/>
    </source>
</evidence>
<reference evidence="1 2" key="1">
    <citation type="journal article" date="2018" name="Front. Plant Sci.">
        <title>Red Clover (Trifolium pratense) and Zigzag Clover (T. medium) - A Picture of Genomic Similarities and Differences.</title>
        <authorList>
            <person name="Dluhosova J."/>
            <person name="Istvanek J."/>
            <person name="Nedelnik J."/>
            <person name="Repkova J."/>
        </authorList>
    </citation>
    <scope>NUCLEOTIDE SEQUENCE [LARGE SCALE GENOMIC DNA]</scope>
    <source>
        <strain evidence="2">cv. 10/8</strain>
        <tissue evidence="1">Leaf</tissue>
    </source>
</reference>